<reference evidence="3" key="2">
    <citation type="journal article" date="2021" name="PeerJ">
        <title>Extensive microbial diversity within the chicken gut microbiome revealed by metagenomics and culture.</title>
        <authorList>
            <person name="Gilroy R."/>
            <person name="Ravi A."/>
            <person name="Getino M."/>
            <person name="Pursley I."/>
            <person name="Horton D.L."/>
            <person name="Alikhan N.F."/>
            <person name="Baker D."/>
            <person name="Gharbi K."/>
            <person name="Hall N."/>
            <person name="Watson M."/>
            <person name="Adriaenssens E.M."/>
            <person name="Foster-Nyarko E."/>
            <person name="Jarju S."/>
            <person name="Secka A."/>
            <person name="Antonio M."/>
            <person name="Oren A."/>
            <person name="Chaudhuri R.R."/>
            <person name="La Ragione R."/>
            <person name="Hildebrand F."/>
            <person name="Pallen M.J."/>
        </authorList>
    </citation>
    <scope>NUCLEOTIDE SEQUENCE</scope>
    <source>
        <strain evidence="3">6276</strain>
    </source>
</reference>
<dbReference type="NCBIfam" id="TIGR01420">
    <property type="entry name" value="pilT_fam"/>
    <property type="match status" value="1"/>
</dbReference>
<accession>A0A9D1JPV3</accession>
<evidence type="ECO:0000256" key="1">
    <source>
        <dbReference type="ARBA" id="ARBA00006611"/>
    </source>
</evidence>
<dbReference type="InterPro" id="IPR003593">
    <property type="entry name" value="AAA+_ATPase"/>
</dbReference>
<dbReference type="SUPFAM" id="SSF52540">
    <property type="entry name" value="P-loop containing nucleoside triphosphate hydrolases"/>
    <property type="match status" value="1"/>
</dbReference>
<dbReference type="GO" id="GO:0016887">
    <property type="term" value="F:ATP hydrolysis activity"/>
    <property type="evidence" value="ECO:0007669"/>
    <property type="project" value="InterPro"/>
</dbReference>
<dbReference type="PANTHER" id="PTHR30486:SF12">
    <property type="entry name" value="TYPE IV PILUS ATPASE PILU"/>
    <property type="match status" value="1"/>
</dbReference>
<organism evidence="3 4">
    <name type="scientific">Candidatus Scatousia excrementigallinarum</name>
    <dbReference type="NCBI Taxonomy" id="2840935"/>
    <lineage>
        <taxon>Bacteria</taxon>
        <taxon>Candidatus Scatousia</taxon>
    </lineage>
</organism>
<dbReference type="InterPro" id="IPR001482">
    <property type="entry name" value="T2SS/T4SS_dom"/>
</dbReference>
<dbReference type="Pfam" id="PF00437">
    <property type="entry name" value="T2SSE"/>
    <property type="match status" value="1"/>
</dbReference>
<gene>
    <name evidence="3" type="ORF">IAC10_13550</name>
</gene>
<proteinExistence type="inferred from homology"/>
<evidence type="ECO:0000313" key="4">
    <source>
        <dbReference type="Proteomes" id="UP000823928"/>
    </source>
</evidence>
<protein>
    <submittedName>
        <fullName evidence="3">PilT/PilU family type 4a pilus ATPase</fullName>
    </submittedName>
</protein>
<comment type="caution">
    <text evidence="3">The sequence shown here is derived from an EMBL/GenBank/DDBJ whole genome shotgun (WGS) entry which is preliminary data.</text>
</comment>
<dbReference type="InterPro" id="IPR006321">
    <property type="entry name" value="PilT/PilU"/>
</dbReference>
<name>A0A9D1JPV3_9BACT</name>
<dbReference type="GO" id="GO:0005524">
    <property type="term" value="F:ATP binding"/>
    <property type="evidence" value="ECO:0007669"/>
    <property type="project" value="InterPro"/>
</dbReference>
<dbReference type="InterPro" id="IPR027417">
    <property type="entry name" value="P-loop_NTPase"/>
</dbReference>
<dbReference type="CDD" id="cd01131">
    <property type="entry name" value="PilT"/>
    <property type="match status" value="1"/>
</dbReference>
<dbReference type="Proteomes" id="UP000823928">
    <property type="component" value="Unassembled WGS sequence"/>
</dbReference>
<feature type="domain" description="AAA+ ATPase" evidence="2">
    <location>
        <begin position="124"/>
        <end position="250"/>
    </location>
</feature>
<dbReference type="EMBL" id="DVIU01000279">
    <property type="protein sequence ID" value="HIS37625.1"/>
    <property type="molecule type" value="Genomic_DNA"/>
</dbReference>
<dbReference type="Gene3D" id="3.30.450.90">
    <property type="match status" value="1"/>
</dbReference>
<dbReference type="Gene3D" id="3.40.50.300">
    <property type="entry name" value="P-loop containing nucleotide triphosphate hydrolases"/>
    <property type="match status" value="1"/>
</dbReference>
<dbReference type="PANTHER" id="PTHR30486">
    <property type="entry name" value="TWITCHING MOTILITY PROTEIN PILT"/>
    <property type="match status" value="1"/>
</dbReference>
<reference evidence="3" key="1">
    <citation type="submission" date="2020-10" db="EMBL/GenBank/DDBJ databases">
        <authorList>
            <person name="Gilroy R."/>
        </authorList>
    </citation>
    <scope>NUCLEOTIDE SEQUENCE</scope>
    <source>
        <strain evidence="3">6276</strain>
    </source>
</reference>
<dbReference type="InterPro" id="IPR050921">
    <property type="entry name" value="T4SS_GSP_E_ATPase"/>
</dbReference>
<sequence>MDFDIEDFLRKAVSIAASDVHLAVGEHPTVRKDGRIMKINMPILTDDDIDHAYDVLLPRSAKDNLENVYDLDFAYEIPGFSRFRVNLSRQLGKNKLVIRLIPYYVRKIPELNLPSSIEQFAKLNHGLVLVTGPTGSGKSTTIASIIDYINSNYPKHIITIEDPIEFIFNNKKGIVSQRQILVDTASFPDGVKYALRQDPDVIFIGEIRDSETITSALKAAETGHLVFATIHTNDAIQTVDRIINMFEPSDRDFVRHQLAQIIRGTVSQKLVPLKDGSGRRPACEVLVVTSTVKDFIEKDELEKVYDLVKNGSFNSMITMNMSLYNLCVNDYITEEVAMSFSDDRTELTQMLKGVFHGTNANN</sequence>
<dbReference type="AlphaFoldDB" id="A0A9D1JPV3"/>
<comment type="similarity">
    <text evidence="1">Belongs to the GSP E family.</text>
</comment>
<evidence type="ECO:0000313" key="3">
    <source>
        <dbReference type="EMBL" id="HIS37625.1"/>
    </source>
</evidence>
<dbReference type="SMART" id="SM00382">
    <property type="entry name" value="AAA"/>
    <property type="match status" value="1"/>
</dbReference>
<evidence type="ECO:0000259" key="2">
    <source>
        <dbReference type="SMART" id="SM00382"/>
    </source>
</evidence>